<gene>
    <name evidence="9" type="ORF">ACGU38_29345</name>
</gene>
<dbReference type="PANTHER" id="PTHR43077:SF8">
    <property type="entry name" value="DOXORUBICIN RESISTANCE ABC TRANSPORTER PERMEASE PROTEIN DRRB"/>
    <property type="match status" value="1"/>
</dbReference>
<dbReference type="Pfam" id="PF12051">
    <property type="entry name" value="DUF3533"/>
    <property type="match status" value="1"/>
</dbReference>
<comment type="subcellular location">
    <subcellularLocation>
        <location evidence="1">Cell membrane</location>
        <topology evidence="1">Multi-pass membrane protein</topology>
    </subcellularLocation>
</comment>
<dbReference type="Gene3D" id="3.40.1710.10">
    <property type="entry name" value="abc type-2 transporter like domain"/>
    <property type="match status" value="1"/>
</dbReference>
<dbReference type="InterPro" id="IPR051328">
    <property type="entry name" value="T7SS_ABC-Transporter"/>
</dbReference>
<dbReference type="EMBL" id="JBIENY010000417">
    <property type="protein sequence ID" value="MFG6299452.1"/>
    <property type="molecule type" value="Genomic_DNA"/>
</dbReference>
<feature type="transmembrane region" description="Helical" evidence="7">
    <location>
        <begin position="335"/>
        <end position="356"/>
    </location>
</feature>
<keyword evidence="6 7" id="KW-0472">Membrane</keyword>
<evidence type="ECO:0000256" key="2">
    <source>
        <dbReference type="ARBA" id="ARBA00007783"/>
    </source>
</evidence>
<accession>A0ABW7EA05</accession>
<keyword evidence="4 7" id="KW-0812">Transmembrane</keyword>
<keyword evidence="3" id="KW-1003">Cell membrane</keyword>
<dbReference type="InterPro" id="IPR022703">
    <property type="entry name" value="DUF3533"/>
</dbReference>
<evidence type="ECO:0000256" key="5">
    <source>
        <dbReference type="ARBA" id="ARBA00022989"/>
    </source>
</evidence>
<evidence type="ECO:0000256" key="3">
    <source>
        <dbReference type="ARBA" id="ARBA00022475"/>
    </source>
</evidence>
<comment type="caution">
    <text evidence="9">The sequence shown here is derived from an EMBL/GenBank/DDBJ whole genome shotgun (WGS) entry which is preliminary data.</text>
</comment>
<sequence length="453" mass="47392">MPSASPDHPVVTTATRLLRTPQVWLVPAGLLTLALCLITLLFNGSVANPNADLRDAPIGLISLDKGVSSKEAGHKNVGRQVAAGIAAQPQKPHKSVEWKTFTSLDEAKQAIGRNELFAAIVLPQDYSAKMLSLLGTAPEKPTVTVLTNHGAGSMASSIGEQIAESTVRGASSGAATSILQQAQKAGAPVPAANQALVKDPVSVTTQAGAPLGDRTGQGMTAFFYALLLMMSGFLGANLIHATTDSALGYSANELGPKRLLSLPQRISRRQTLLAKYLIMVGASAVMSAAILAVSTFALHLDLPHSLLLWVFGTAAASAVGIGTLTVLAALGGPGIVAAMIFFVAAAIPTSGGAIPLQAMPPFWQFLAQFEPQRAISDGTRAIMYFDAQGTAGLDRAWLTLGAGLLASLLIGFGVTWLYDHKGWHRIHPHTLTRLRQFLHHDHEAAHNNGATTA</sequence>
<evidence type="ECO:0000256" key="1">
    <source>
        <dbReference type="ARBA" id="ARBA00004651"/>
    </source>
</evidence>
<dbReference type="RefSeq" id="WP_127437382.1">
    <property type="nucleotide sequence ID" value="NZ_JBIDAO010000015.1"/>
</dbReference>
<comment type="similarity">
    <text evidence="2">Belongs to the ABC-2 integral membrane protein family.</text>
</comment>
<feature type="transmembrane region" description="Helical" evidence="7">
    <location>
        <begin position="276"/>
        <end position="300"/>
    </location>
</feature>
<keyword evidence="5 7" id="KW-1133">Transmembrane helix</keyword>
<evidence type="ECO:0000256" key="4">
    <source>
        <dbReference type="ARBA" id="ARBA00022692"/>
    </source>
</evidence>
<feature type="transmembrane region" description="Helical" evidence="7">
    <location>
        <begin position="23"/>
        <end position="42"/>
    </location>
</feature>
<evidence type="ECO:0000313" key="9">
    <source>
        <dbReference type="EMBL" id="MFG6299452.1"/>
    </source>
</evidence>
<evidence type="ECO:0000256" key="6">
    <source>
        <dbReference type="ARBA" id="ARBA00023136"/>
    </source>
</evidence>
<proteinExistence type="inferred from homology"/>
<evidence type="ECO:0000259" key="8">
    <source>
        <dbReference type="Pfam" id="PF12051"/>
    </source>
</evidence>
<keyword evidence="10" id="KW-1185">Reference proteome</keyword>
<reference evidence="9 10" key="1">
    <citation type="submission" date="2024-10" db="EMBL/GenBank/DDBJ databases">
        <title>Draft genome assembly of a novel steroid transforming actinomycete isolated from African clawed frog Xenopus laevis.</title>
        <authorList>
            <person name="Bragin E."/>
            <person name="Kollerov V."/>
            <person name="Donova M.V."/>
        </authorList>
    </citation>
    <scope>NUCLEOTIDE SEQUENCE [LARGE SCALE GENOMIC DNA]</scope>
    <source>
        <strain evidence="9 10">MTOC-St3</strain>
    </source>
</reference>
<feature type="transmembrane region" description="Helical" evidence="7">
    <location>
        <begin position="396"/>
        <end position="418"/>
    </location>
</feature>
<evidence type="ECO:0000313" key="10">
    <source>
        <dbReference type="Proteomes" id="UP001605990"/>
    </source>
</evidence>
<name>A0ABW7EA05_STRRO</name>
<dbReference type="Proteomes" id="UP001605990">
    <property type="component" value="Unassembled WGS sequence"/>
</dbReference>
<feature type="transmembrane region" description="Helical" evidence="7">
    <location>
        <begin position="306"/>
        <end position="328"/>
    </location>
</feature>
<organism evidence="9 10">
    <name type="scientific">Streptomyces rochei</name>
    <name type="common">Streptomyces parvullus</name>
    <dbReference type="NCBI Taxonomy" id="1928"/>
    <lineage>
        <taxon>Bacteria</taxon>
        <taxon>Bacillati</taxon>
        <taxon>Actinomycetota</taxon>
        <taxon>Actinomycetes</taxon>
        <taxon>Kitasatosporales</taxon>
        <taxon>Streptomycetaceae</taxon>
        <taxon>Streptomyces</taxon>
        <taxon>Streptomyces rochei group</taxon>
    </lineage>
</organism>
<dbReference type="PANTHER" id="PTHR43077">
    <property type="entry name" value="TRANSPORT PERMEASE YVFS-RELATED"/>
    <property type="match status" value="1"/>
</dbReference>
<protein>
    <submittedName>
        <fullName evidence="9">DUF3533 domain-containing protein</fullName>
    </submittedName>
</protein>
<feature type="domain" description="DUF3533" evidence="8">
    <location>
        <begin position="31"/>
        <end position="389"/>
    </location>
</feature>
<evidence type="ECO:0000256" key="7">
    <source>
        <dbReference type="SAM" id="Phobius"/>
    </source>
</evidence>